<evidence type="ECO:0000313" key="2">
    <source>
        <dbReference type="Proteomes" id="UP000486351"/>
    </source>
</evidence>
<gene>
    <name evidence="1" type="ORF">PF008_g26734</name>
</gene>
<evidence type="ECO:0008006" key="3">
    <source>
        <dbReference type="Google" id="ProtNLM"/>
    </source>
</evidence>
<comment type="caution">
    <text evidence="1">The sequence shown here is derived from an EMBL/GenBank/DDBJ whole genome shotgun (WGS) entry which is preliminary data.</text>
</comment>
<reference evidence="1 2" key="1">
    <citation type="submission" date="2018-09" db="EMBL/GenBank/DDBJ databases">
        <title>Genomic investigation of the strawberry pathogen Phytophthora fragariae indicates pathogenicity is determined by transcriptional variation in three key races.</title>
        <authorList>
            <person name="Adams T.M."/>
            <person name="Armitage A.D."/>
            <person name="Sobczyk M.K."/>
            <person name="Bates H.J."/>
            <person name="Dunwell J.M."/>
            <person name="Nellist C.F."/>
            <person name="Harrison R.J."/>
        </authorList>
    </citation>
    <scope>NUCLEOTIDE SEQUENCE [LARGE SCALE GENOMIC DNA]</scope>
    <source>
        <strain evidence="1 2">NOV-77</strain>
    </source>
</reference>
<sequence length="128" mass="14590">MLASTQMPNILWGEAFLHMVTTLNWLPTRPLGLVSPHHTLFQNEPDLKDLRTWGCLATCVSLRSRASGKRSWSREGYSESTLGYKFIDLKTAQVVTARRQNVRFHEEFTTDGTYMKHLLENAFMGGDA</sequence>
<evidence type="ECO:0000313" key="1">
    <source>
        <dbReference type="EMBL" id="KAE9286144.1"/>
    </source>
</evidence>
<proteinExistence type="predicted"/>
<dbReference type="Proteomes" id="UP000486351">
    <property type="component" value="Unassembled WGS sequence"/>
</dbReference>
<name>A0A6G0QG84_9STRA</name>
<protein>
    <recommendedName>
        <fullName evidence="3">Reverse transcriptase Ty1/copia-type domain-containing protein</fullName>
    </recommendedName>
</protein>
<accession>A0A6G0QG84</accession>
<organism evidence="1 2">
    <name type="scientific">Phytophthora fragariae</name>
    <dbReference type="NCBI Taxonomy" id="53985"/>
    <lineage>
        <taxon>Eukaryota</taxon>
        <taxon>Sar</taxon>
        <taxon>Stramenopiles</taxon>
        <taxon>Oomycota</taxon>
        <taxon>Peronosporomycetes</taxon>
        <taxon>Peronosporales</taxon>
        <taxon>Peronosporaceae</taxon>
        <taxon>Phytophthora</taxon>
    </lineage>
</organism>
<dbReference type="AlphaFoldDB" id="A0A6G0QG84"/>
<dbReference type="EMBL" id="QXFY01003337">
    <property type="protein sequence ID" value="KAE9286144.1"/>
    <property type="molecule type" value="Genomic_DNA"/>
</dbReference>